<evidence type="ECO:0000256" key="3">
    <source>
        <dbReference type="ARBA" id="ARBA00022475"/>
    </source>
</evidence>
<feature type="transmembrane region" description="Helical" evidence="7">
    <location>
        <begin position="74"/>
        <end position="96"/>
    </location>
</feature>
<feature type="transmembrane region" description="Helical" evidence="7">
    <location>
        <begin position="133"/>
        <end position="152"/>
    </location>
</feature>
<reference evidence="9" key="1">
    <citation type="submission" date="2016-12" db="EMBL/GenBank/DDBJ databases">
        <authorList>
            <person name="Rodrigo-Torres L."/>
            <person name="Arahal R.D."/>
            <person name="Lucena T."/>
        </authorList>
    </citation>
    <scope>NUCLEOTIDE SEQUENCE [LARGE SCALE GENOMIC DNA]</scope>
</reference>
<evidence type="ECO:0000256" key="4">
    <source>
        <dbReference type="ARBA" id="ARBA00022692"/>
    </source>
</evidence>
<organism evidence="8 9">
    <name type="scientific">Vibrio quintilis</name>
    <dbReference type="NCBI Taxonomy" id="1117707"/>
    <lineage>
        <taxon>Bacteria</taxon>
        <taxon>Pseudomonadati</taxon>
        <taxon>Pseudomonadota</taxon>
        <taxon>Gammaproteobacteria</taxon>
        <taxon>Vibrionales</taxon>
        <taxon>Vibrionaceae</taxon>
        <taxon>Vibrio</taxon>
    </lineage>
</organism>
<keyword evidence="8" id="KW-0969">Cilium</keyword>
<dbReference type="OrthoDB" id="9807748at2"/>
<dbReference type="RefSeq" id="WP_073580860.1">
    <property type="nucleotide sequence ID" value="NZ_AP024897.1"/>
</dbReference>
<dbReference type="InterPro" id="IPR002010">
    <property type="entry name" value="T3SS_IM_R"/>
</dbReference>
<evidence type="ECO:0000256" key="2">
    <source>
        <dbReference type="ARBA" id="ARBA00009772"/>
    </source>
</evidence>
<dbReference type="PANTHER" id="PTHR30065">
    <property type="entry name" value="FLAGELLAR BIOSYNTHETIC PROTEIN FLIR"/>
    <property type="match status" value="1"/>
</dbReference>
<keyword evidence="6 7" id="KW-0472">Membrane</keyword>
<sequence>MPFQGIASLSDWILAITLAMARLYPCLLLIPLFSFHELKGMLRYAIVVILGFIVAPGIFAALPQDHSWITLAGLYAKEAVLGLLLGAILSIPFWLFESVGSLFDNQRGALMGGQLNPALGTDFTPLGFMMKQMLIVLIVTSGTLPVLLQIIWDSYAIWPPTLWFPAPAADGMATYLGLLSDAFTNMVLYAVPLVGLLLFIEFGMALLSLYSPQLQAYILAMPLKCLSGILFLALYIPNLLYLAGEKSQQWYHFSDTLKLIFRVP</sequence>
<keyword evidence="8" id="KW-0282">Flagellum</keyword>
<evidence type="ECO:0000256" key="7">
    <source>
        <dbReference type="RuleBase" id="RU362072"/>
    </source>
</evidence>
<feature type="transmembrane region" description="Helical" evidence="7">
    <location>
        <begin position="216"/>
        <end position="236"/>
    </location>
</feature>
<protein>
    <submittedName>
        <fullName evidence="8">Flagellar biosynthesis protein FliR</fullName>
    </submittedName>
</protein>
<evidence type="ECO:0000313" key="8">
    <source>
        <dbReference type="EMBL" id="SHO55647.1"/>
    </source>
</evidence>
<dbReference type="InterPro" id="IPR006304">
    <property type="entry name" value="T3SS_SpaR/YscT"/>
</dbReference>
<keyword evidence="3 7" id="KW-1003">Cell membrane</keyword>
<dbReference type="PANTHER" id="PTHR30065:SF1">
    <property type="entry name" value="SURFACE PRESENTATION OF ANTIGENS PROTEIN SPAR"/>
    <property type="match status" value="1"/>
</dbReference>
<keyword evidence="4 7" id="KW-0812">Transmembrane</keyword>
<name>A0A1M7YSQ3_9VIBR</name>
<comment type="subcellular location">
    <subcellularLocation>
        <location evidence="1 7">Cell membrane</location>
        <topology evidence="1 7">Multi-pass membrane protein</topology>
    </subcellularLocation>
</comment>
<dbReference type="Pfam" id="PF01311">
    <property type="entry name" value="Bac_export_1"/>
    <property type="match status" value="1"/>
</dbReference>
<dbReference type="GO" id="GO:0006605">
    <property type="term" value="P:protein targeting"/>
    <property type="evidence" value="ECO:0007669"/>
    <property type="project" value="UniProtKB-UniRule"/>
</dbReference>
<comment type="similarity">
    <text evidence="2 7">Belongs to the FliR/MopE/SpaR family.</text>
</comment>
<accession>A0A1M7YSQ3</accession>
<dbReference type="PRINTS" id="PR00953">
    <property type="entry name" value="TYPE3IMRPROT"/>
</dbReference>
<dbReference type="AlphaFoldDB" id="A0A1M7YSQ3"/>
<evidence type="ECO:0000313" key="9">
    <source>
        <dbReference type="Proteomes" id="UP000184600"/>
    </source>
</evidence>
<evidence type="ECO:0000256" key="5">
    <source>
        <dbReference type="ARBA" id="ARBA00022989"/>
    </source>
</evidence>
<dbReference type="STRING" id="1117707.VQ7734_01393"/>
<evidence type="ECO:0000256" key="1">
    <source>
        <dbReference type="ARBA" id="ARBA00004651"/>
    </source>
</evidence>
<dbReference type="Proteomes" id="UP000184600">
    <property type="component" value="Unassembled WGS sequence"/>
</dbReference>
<dbReference type="EMBL" id="FRFG01000016">
    <property type="protein sequence ID" value="SHO55647.1"/>
    <property type="molecule type" value="Genomic_DNA"/>
</dbReference>
<feature type="transmembrane region" description="Helical" evidence="7">
    <location>
        <begin position="12"/>
        <end position="35"/>
    </location>
</feature>
<dbReference type="NCBIfam" id="TIGR01401">
    <property type="entry name" value="fliR_like_III"/>
    <property type="match status" value="1"/>
</dbReference>
<keyword evidence="5 7" id="KW-1133">Transmembrane helix</keyword>
<feature type="transmembrane region" description="Helical" evidence="7">
    <location>
        <begin position="186"/>
        <end position="209"/>
    </location>
</feature>
<keyword evidence="8" id="KW-0966">Cell projection</keyword>
<evidence type="ECO:0000256" key="6">
    <source>
        <dbReference type="ARBA" id="ARBA00023136"/>
    </source>
</evidence>
<dbReference type="GO" id="GO:0005886">
    <property type="term" value="C:plasma membrane"/>
    <property type="evidence" value="ECO:0007669"/>
    <property type="project" value="UniProtKB-SubCell"/>
</dbReference>
<keyword evidence="9" id="KW-1185">Reference proteome</keyword>
<gene>
    <name evidence="8" type="ORF">VQ7734_01393</name>
</gene>
<proteinExistence type="inferred from homology"/>
<feature type="transmembrane region" description="Helical" evidence="7">
    <location>
        <begin position="42"/>
        <end position="62"/>
    </location>
</feature>